<proteinExistence type="predicted"/>
<sequence>MVYNYILWLTIILFPGRATVSQSETTDNNKIQWSLDRKLSWADFKGSPNSGSQFSAESSLQISYGLKIREESGVTHYSFTVDCYFEKSSSWVKDGKKTDKLLKHEQLHFDIAEYFARKLRREFENNSFNIDNYQSKSAKIFNKNFAEYQSFQAAYDAETHHGTKPEPQASWEERVKTLLRKSKAYKKSQSL</sequence>
<name>A0ABT8L0N2_9BACT</name>
<dbReference type="EMBL" id="JAUJEB010000001">
    <property type="protein sequence ID" value="MDN5211284.1"/>
    <property type="molecule type" value="Genomic_DNA"/>
</dbReference>
<keyword evidence="2" id="KW-1185">Reference proteome</keyword>
<protein>
    <submittedName>
        <fullName evidence="1">DUF922 domain-containing protein</fullName>
    </submittedName>
</protein>
<comment type="caution">
    <text evidence="1">The sequence shown here is derived from an EMBL/GenBank/DDBJ whole genome shotgun (WGS) entry which is preliminary data.</text>
</comment>
<dbReference type="InterPro" id="IPR010321">
    <property type="entry name" value="DUF922"/>
</dbReference>
<gene>
    <name evidence="1" type="ORF">QQ020_04455</name>
</gene>
<evidence type="ECO:0000313" key="2">
    <source>
        <dbReference type="Proteomes" id="UP001172083"/>
    </source>
</evidence>
<reference evidence="1" key="1">
    <citation type="submission" date="2023-06" db="EMBL/GenBank/DDBJ databases">
        <title>Genomic of Agaribacillus aureum.</title>
        <authorList>
            <person name="Wang G."/>
        </authorList>
    </citation>
    <scope>NUCLEOTIDE SEQUENCE</scope>
    <source>
        <strain evidence="1">BMA12</strain>
    </source>
</reference>
<dbReference type="Pfam" id="PF06037">
    <property type="entry name" value="DUF922"/>
    <property type="match status" value="1"/>
</dbReference>
<dbReference type="Proteomes" id="UP001172083">
    <property type="component" value="Unassembled WGS sequence"/>
</dbReference>
<accession>A0ABT8L0N2</accession>
<organism evidence="1 2">
    <name type="scientific">Agaribacillus aureus</name>
    <dbReference type="NCBI Taxonomy" id="3051825"/>
    <lineage>
        <taxon>Bacteria</taxon>
        <taxon>Pseudomonadati</taxon>
        <taxon>Bacteroidota</taxon>
        <taxon>Cytophagia</taxon>
        <taxon>Cytophagales</taxon>
        <taxon>Splendidivirgaceae</taxon>
        <taxon>Agaribacillus</taxon>
    </lineage>
</organism>
<dbReference type="RefSeq" id="WP_346756619.1">
    <property type="nucleotide sequence ID" value="NZ_JAUJEB010000001.1"/>
</dbReference>
<evidence type="ECO:0000313" key="1">
    <source>
        <dbReference type="EMBL" id="MDN5211284.1"/>
    </source>
</evidence>